<dbReference type="RefSeq" id="WP_270879832.1">
    <property type="nucleotide sequence ID" value="NZ_JAQFVF010000027.1"/>
</dbReference>
<organism evidence="11 12">
    <name type="scientific">Paenibacillus aestuarii</name>
    <dbReference type="NCBI Taxonomy" id="516965"/>
    <lineage>
        <taxon>Bacteria</taxon>
        <taxon>Bacillati</taxon>
        <taxon>Bacillota</taxon>
        <taxon>Bacilli</taxon>
        <taxon>Bacillales</taxon>
        <taxon>Paenibacillaceae</taxon>
        <taxon>Paenibacillus</taxon>
    </lineage>
</organism>
<comment type="catalytic activity">
    <reaction evidence="10">
        <text>L-threonyl-[protein] + FAD = FMN-L-threonyl-[protein] + AMP + H(+)</text>
        <dbReference type="Rhea" id="RHEA:36847"/>
        <dbReference type="Rhea" id="RHEA-COMP:11060"/>
        <dbReference type="Rhea" id="RHEA-COMP:11061"/>
        <dbReference type="ChEBI" id="CHEBI:15378"/>
        <dbReference type="ChEBI" id="CHEBI:30013"/>
        <dbReference type="ChEBI" id="CHEBI:57692"/>
        <dbReference type="ChEBI" id="CHEBI:74257"/>
        <dbReference type="ChEBI" id="CHEBI:456215"/>
        <dbReference type="EC" id="2.7.1.180"/>
    </reaction>
</comment>
<evidence type="ECO:0000313" key="12">
    <source>
        <dbReference type="Proteomes" id="UP001596044"/>
    </source>
</evidence>
<dbReference type="Proteomes" id="UP001596044">
    <property type="component" value="Unassembled WGS sequence"/>
</dbReference>
<evidence type="ECO:0000256" key="9">
    <source>
        <dbReference type="ARBA" id="ARBA00031306"/>
    </source>
</evidence>
<evidence type="ECO:0000256" key="3">
    <source>
        <dbReference type="ARBA" id="ARBA00016337"/>
    </source>
</evidence>
<dbReference type="EC" id="2.7.1.180" evidence="2"/>
<dbReference type="InterPro" id="IPR024932">
    <property type="entry name" value="ApbE"/>
</dbReference>
<keyword evidence="8" id="KW-0460">Magnesium</keyword>
<protein>
    <recommendedName>
        <fullName evidence="3">FAD:protein FMN transferase</fullName>
        <ecNumber evidence="2">2.7.1.180</ecNumber>
    </recommendedName>
    <alternativeName>
        <fullName evidence="9">Flavin transferase</fullName>
    </alternativeName>
</protein>
<keyword evidence="12" id="KW-1185">Reference proteome</keyword>
<sequence>MLHEKVFRSMNTQIHILLEESGYTPEIDAYIETCFQETEQRFSRFRPASELSQLNQLAGERCLISLPMLQVLEQSRYYMEQTEGVFNIFMLDALQRAGYAESFEKIRGKAQTLPPRELPPCALRSKLDIDAAMRSVQLPSQHHMDLGGIVKSWAVEQLALSLQREWGQERGVISAGGDVKVWGGAGVNDPWIVAIDNPHAADADDLLLELSSGAVATSSTLRRSWQTSEGIMHHLMDPATMLPSQSSVVQCSVIGSDLTACEVWAKVLCILGLEAGITRLGQHAEGLEAVLFTADGGVHHVKPGFRYIQKQWIGLHADVQHLV</sequence>
<keyword evidence="6" id="KW-0479">Metal-binding</keyword>
<reference evidence="12" key="1">
    <citation type="journal article" date="2019" name="Int. J. Syst. Evol. Microbiol.">
        <title>The Global Catalogue of Microorganisms (GCM) 10K type strain sequencing project: providing services to taxonomists for standard genome sequencing and annotation.</title>
        <authorList>
            <consortium name="The Broad Institute Genomics Platform"/>
            <consortium name="The Broad Institute Genome Sequencing Center for Infectious Disease"/>
            <person name="Wu L."/>
            <person name="Ma J."/>
        </authorList>
    </citation>
    <scope>NUCLEOTIDE SEQUENCE [LARGE SCALE GENOMIC DNA]</scope>
    <source>
        <strain evidence="12">KACC 11904</strain>
    </source>
</reference>
<evidence type="ECO:0000256" key="10">
    <source>
        <dbReference type="ARBA" id="ARBA00048540"/>
    </source>
</evidence>
<name>A0ABW0KEU7_9BACL</name>
<evidence type="ECO:0000256" key="7">
    <source>
        <dbReference type="ARBA" id="ARBA00022827"/>
    </source>
</evidence>
<dbReference type="InterPro" id="IPR003374">
    <property type="entry name" value="ApbE-like_sf"/>
</dbReference>
<accession>A0ABW0KEU7</accession>
<dbReference type="GO" id="GO:0016740">
    <property type="term" value="F:transferase activity"/>
    <property type="evidence" value="ECO:0007669"/>
    <property type="project" value="UniProtKB-KW"/>
</dbReference>
<keyword evidence="7" id="KW-0274">FAD</keyword>
<dbReference type="Pfam" id="PF02424">
    <property type="entry name" value="ApbE"/>
    <property type="match status" value="1"/>
</dbReference>
<evidence type="ECO:0000256" key="4">
    <source>
        <dbReference type="ARBA" id="ARBA00022630"/>
    </source>
</evidence>
<evidence type="ECO:0000256" key="5">
    <source>
        <dbReference type="ARBA" id="ARBA00022679"/>
    </source>
</evidence>
<evidence type="ECO:0000313" key="11">
    <source>
        <dbReference type="EMBL" id="MFC5451968.1"/>
    </source>
</evidence>
<dbReference type="PANTHER" id="PTHR30040:SF2">
    <property type="entry name" value="FAD:PROTEIN FMN TRANSFERASE"/>
    <property type="match status" value="1"/>
</dbReference>
<comment type="caution">
    <text evidence="11">The sequence shown here is derived from an EMBL/GenBank/DDBJ whole genome shotgun (WGS) entry which is preliminary data.</text>
</comment>
<evidence type="ECO:0000256" key="8">
    <source>
        <dbReference type="ARBA" id="ARBA00022842"/>
    </source>
</evidence>
<comment type="cofactor">
    <cofactor evidence="1">
        <name>Mg(2+)</name>
        <dbReference type="ChEBI" id="CHEBI:18420"/>
    </cofactor>
</comment>
<keyword evidence="4" id="KW-0285">Flavoprotein</keyword>
<dbReference type="EMBL" id="JBHSMJ010000040">
    <property type="protein sequence ID" value="MFC5451968.1"/>
    <property type="molecule type" value="Genomic_DNA"/>
</dbReference>
<proteinExistence type="predicted"/>
<evidence type="ECO:0000256" key="2">
    <source>
        <dbReference type="ARBA" id="ARBA00011955"/>
    </source>
</evidence>
<keyword evidence="5 11" id="KW-0808">Transferase</keyword>
<dbReference type="SUPFAM" id="SSF143631">
    <property type="entry name" value="ApbE-like"/>
    <property type="match status" value="1"/>
</dbReference>
<gene>
    <name evidence="11" type="ORF">ACFPOG_27570</name>
</gene>
<evidence type="ECO:0000256" key="6">
    <source>
        <dbReference type="ARBA" id="ARBA00022723"/>
    </source>
</evidence>
<dbReference type="PANTHER" id="PTHR30040">
    <property type="entry name" value="THIAMINE BIOSYNTHESIS LIPOPROTEIN APBE"/>
    <property type="match status" value="1"/>
</dbReference>
<dbReference type="Gene3D" id="3.10.520.10">
    <property type="entry name" value="ApbE-like domains"/>
    <property type="match status" value="1"/>
</dbReference>
<evidence type="ECO:0000256" key="1">
    <source>
        <dbReference type="ARBA" id="ARBA00001946"/>
    </source>
</evidence>